<keyword evidence="7" id="KW-0282">Flagellum</keyword>
<keyword evidence="5" id="KW-0143">Chaperone</keyword>
<comment type="similarity">
    <text evidence="2 6">Belongs to the FliS family.</text>
</comment>
<evidence type="ECO:0000313" key="8">
    <source>
        <dbReference type="Proteomes" id="UP000028481"/>
    </source>
</evidence>
<comment type="subcellular location">
    <subcellularLocation>
        <location evidence="1 6">Cytoplasm</location>
        <location evidence="1 6">Cytosol</location>
    </subcellularLocation>
</comment>
<dbReference type="eggNOG" id="COG1516">
    <property type="taxonomic scope" value="Bacteria"/>
</dbReference>
<keyword evidence="3 6" id="KW-0963">Cytoplasm</keyword>
<dbReference type="GO" id="GO:0071973">
    <property type="term" value="P:bacterial-type flagellum-dependent cell motility"/>
    <property type="evidence" value="ECO:0007669"/>
    <property type="project" value="TreeGrafter"/>
</dbReference>
<dbReference type="GO" id="GO:0044780">
    <property type="term" value="P:bacterial-type flagellum assembly"/>
    <property type="evidence" value="ECO:0007669"/>
    <property type="project" value="InterPro"/>
</dbReference>
<dbReference type="OrthoDB" id="9792010at2"/>
<dbReference type="InterPro" id="IPR036584">
    <property type="entry name" value="FliS_sf"/>
</dbReference>
<proteinExistence type="inferred from homology"/>
<protein>
    <recommendedName>
        <fullName evidence="6">Flagellar secretion chaperone FliS</fullName>
    </recommendedName>
</protein>
<dbReference type="PANTHER" id="PTHR34773:SF1">
    <property type="entry name" value="FLAGELLAR SECRETION CHAPERONE FLIS"/>
    <property type="match status" value="1"/>
</dbReference>
<reference evidence="7 8" key="1">
    <citation type="journal article" date="2015" name="Genome Announc.">
        <title>Genome Sequence of a Sulfate-Reducing Thermophilic Bacterium, Thermodesulfobacterium commune DSM 2178T (Phylum Thermodesulfobacteria).</title>
        <authorList>
            <person name="Bhatnagar S."/>
            <person name="Badger J.H."/>
            <person name="Madupu R."/>
            <person name="Khouri H.M."/>
            <person name="O'Connor E.M."/>
            <person name="Robb F.T."/>
            <person name="Ward N.L."/>
            <person name="Eisen J.A."/>
        </authorList>
    </citation>
    <scope>NUCLEOTIDE SEQUENCE [LARGE SCALE GENOMIC DNA]</scope>
    <source>
        <strain evidence="7 8">DSM 2178</strain>
    </source>
</reference>
<evidence type="ECO:0000256" key="4">
    <source>
        <dbReference type="ARBA" id="ARBA00022795"/>
    </source>
</evidence>
<dbReference type="NCBIfam" id="TIGR00208">
    <property type="entry name" value="fliS"/>
    <property type="match status" value="1"/>
</dbReference>
<dbReference type="PANTHER" id="PTHR34773">
    <property type="entry name" value="FLAGELLAR SECRETION CHAPERONE FLIS"/>
    <property type="match status" value="1"/>
</dbReference>
<dbReference type="EMBL" id="CP008796">
    <property type="protein sequence ID" value="AIH04001.1"/>
    <property type="molecule type" value="Genomic_DNA"/>
</dbReference>
<organism evidence="7 8">
    <name type="scientific">Thermodesulfobacterium commune DSM 2178</name>
    <dbReference type="NCBI Taxonomy" id="289377"/>
    <lineage>
        <taxon>Bacteria</taxon>
        <taxon>Pseudomonadati</taxon>
        <taxon>Thermodesulfobacteriota</taxon>
        <taxon>Thermodesulfobacteria</taxon>
        <taxon>Thermodesulfobacteriales</taxon>
        <taxon>Thermodesulfobacteriaceae</taxon>
        <taxon>Thermodesulfobacterium</taxon>
    </lineage>
</organism>
<dbReference type="SUPFAM" id="SSF101116">
    <property type="entry name" value="Flagellar export chaperone FliS"/>
    <property type="match status" value="1"/>
</dbReference>
<name>A0A075WT07_9BACT</name>
<evidence type="ECO:0000256" key="6">
    <source>
        <dbReference type="PIRNR" id="PIRNR039090"/>
    </source>
</evidence>
<keyword evidence="7" id="KW-0969">Cilium</keyword>
<keyword evidence="8" id="KW-1185">Reference proteome</keyword>
<dbReference type="AlphaFoldDB" id="A0A075WT07"/>
<accession>A0A075WT07</accession>
<dbReference type="STRING" id="289377.HL41_04015"/>
<keyword evidence="4 6" id="KW-1005">Bacterial flagellum biogenesis</keyword>
<dbReference type="Proteomes" id="UP000028481">
    <property type="component" value="Chromosome"/>
</dbReference>
<dbReference type="CDD" id="cd16098">
    <property type="entry name" value="FliS"/>
    <property type="match status" value="1"/>
</dbReference>
<evidence type="ECO:0000256" key="3">
    <source>
        <dbReference type="ARBA" id="ARBA00022490"/>
    </source>
</evidence>
<dbReference type="Pfam" id="PF02561">
    <property type="entry name" value="FliS"/>
    <property type="match status" value="1"/>
</dbReference>
<keyword evidence="7" id="KW-0966">Cell projection</keyword>
<dbReference type="Gene3D" id="1.20.120.340">
    <property type="entry name" value="Flagellar protein FliS"/>
    <property type="match status" value="1"/>
</dbReference>
<dbReference type="PIRSF" id="PIRSF039090">
    <property type="entry name" value="Flis"/>
    <property type="match status" value="1"/>
</dbReference>
<dbReference type="GO" id="GO:0005829">
    <property type="term" value="C:cytosol"/>
    <property type="evidence" value="ECO:0007669"/>
    <property type="project" value="UniProtKB-SubCell"/>
</dbReference>
<dbReference type="HOGENOM" id="CLU_080373_3_0_0"/>
<dbReference type="PaxDb" id="289377-HL41_04015"/>
<dbReference type="InterPro" id="IPR003713">
    <property type="entry name" value="FliS"/>
</dbReference>
<dbReference type="KEGG" id="tcm:HL41_04015"/>
<evidence type="ECO:0000313" key="7">
    <source>
        <dbReference type="EMBL" id="AIH04001.1"/>
    </source>
</evidence>
<evidence type="ECO:0000256" key="1">
    <source>
        <dbReference type="ARBA" id="ARBA00004514"/>
    </source>
</evidence>
<sequence length="130" mass="14601">MVYNYLENQVKNADPLDLVIMLYSKAISCLKISKNVIESGLNNPEDIKKKAENLGKATDIIAYLQGSLNLEKGGDIAKNLNEIYQTLLDELIVANTQNDAKKITDSIEVLEKLKKAWEEIKCQSQNSKKD</sequence>
<gene>
    <name evidence="7" type="ORF">HL41_04015</name>
</gene>
<evidence type="ECO:0000256" key="2">
    <source>
        <dbReference type="ARBA" id="ARBA00008787"/>
    </source>
</evidence>
<evidence type="ECO:0000256" key="5">
    <source>
        <dbReference type="ARBA" id="ARBA00023186"/>
    </source>
</evidence>